<gene>
    <name evidence="1" type="ORF">LCGC14_2419610</name>
</gene>
<reference evidence="1" key="1">
    <citation type="journal article" date="2015" name="Nature">
        <title>Complex archaea that bridge the gap between prokaryotes and eukaryotes.</title>
        <authorList>
            <person name="Spang A."/>
            <person name="Saw J.H."/>
            <person name="Jorgensen S.L."/>
            <person name="Zaremba-Niedzwiedzka K."/>
            <person name="Martijn J."/>
            <person name="Lind A.E."/>
            <person name="van Eijk R."/>
            <person name="Schleper C."/>
            <person name="Guy L."/>
            <person name="Ettema T.J."/>
        </authorList>
    </citation>
    <scope>NUCLEOTIDE SEQUENCE</scope>
</reference>
<evidence type="ECO:0000313" key="1">
    <source>
        <dbReference type="EMBL" id="KKL24011.1"/>
    </source>
</evidence>
<name>A0A0F9E268_9ZZZZ</name>
<dbReference type="EMBL" id="LAZR01036751">
    <property type="protein sequence ID" value="KKL24011.1"/>
    <property type="molecule type" value="Genomic_DNA"/>
</dbReference>
<protein>
    <submittedName>
        <fullName evidence="1">Uncharacterized protein</fullName>
    </submittedName>
</protein>
<comment type="caution">
    <text evidence="1">The sequence shown here is derived from an EMBL/GenBank/DDBJ whole genome shotgun (WGS) entry which is preliminary data.</text>
</comment>
<accession>A0A0F9E268</accession>
<sequence>MIPNSKWIKDWQIGENPSREKEVSNDLFRLFTDFWKSEGLDEKGKTTKNRYSGALHSIGGYLVEQAISDDDADKTSQELLSEHIGPYDGPLICHDNEAWQNEIDMVSRKLHKYMKSKC</sequence>
<dbReference type="AlphaFoldDB" id="A0A0F9E268"/>
<proteinExistence type="predicted"/>
<organism evidence="1">
    <name type="scientific">marine sediment metagenome</name>
    <dbReference type="NCBI Taxonomy" id="412755"/>
    <lineage>
        <taxon>unclassified sequences</taxon>
        <taxon>metagenomes</taxon>
        <taxon>ecological metagenomes</taxon>
    </lineage>
</organism>